<protein>
    <recommendedName>
        <fullName evidence="4">Cadherin domain-containing protein</fullName>
    </recommendedName>
</protein>
<reference evidence="2" key="2">
    <citation type="journal article" date="2007" name="Science">
        <title>Draft genome sequence of the sexually transmitted pathogen Trichomonas vaginalis.</title>
        <authorList>
            <person name="Carlton J.M."/>
            <person name="Hirt R.P."/>
            <person name="Silva J.C."/>
            <person name="Delcher A.L."/>
            <person name="Schatz M."/>
            <person name="Zhao Q."/>
            <person name="Wortman J.R."/>
            <person name="Bidwell S.L."/>
            <person name="Alsmark U.C.M."/>
            <person name="Besteiro S."/>
            <person name="Sicheritz-Ponten T."/>
            <person name="Noel C.J."/>
            <person name="Dacks J.B."/>
            <person name="Foster P.G."/>
            <person name="Simillion C."/>
            <person name="Van de Peer Y."/>
            <person name="Miranda-Saavedra D."/>
            <person name="Barton G.J."/>
            <person name="Westrop G.D."/>
            <person name="Mueller S."/>
            <person name="Dessi D."/>
            <person name="Fiori P.L."/>
            <person name="Ren Q."/>
            <person name="Paulsen I."/>
            <person name="Zhang H."/>
            <person name="Bastida-Corcuera F.D."/>
            <person name="Simoes-Barbosa A."/>
            <person name="Brown M.T."/>
            <person name="Hayes R.D."/>
            <person name="Mukherjee M."/>
            <person name="Okumura C.Y."/>
            <person name="Schneider R."/>
            <person name="Smith A.J."/>
            <person name="Vanacova S."/>
            <person name="Villalvazo M."/>
            <person name="Haas B.J."/>
            <person name="Pertea M."/>
            <person name="Feldblyum T.V."/>
            <person name="Utterback T.R."/>
            <person name="Shu C.L."/>
            <person name="Osoegawa K."/>
            <person name="de Jong P.J."/>
            <person name="Hrdy I."/>
            <person name="Horvathova L."/>
            <person name="Zubacova Z."/>
            <person name="Dolezal P."/>
            <person name="Malik S.B."/>
            <person name="Logsdon J.M. Jr."/>
            <person name="Henze K."/>
            <person name="Gupta A."/>
            <person name="Wang C.C."/>
            <person name="Dunne R.L."/>
            <person name="Upcroft J.A."/>
            <person name="Upcroft P."/>
            <person name="White O."/>
            <person name="Salzberg S.L."/>
            <person name="Tang P."/>
            <person name="Chiu C.-H."/>
            <person name="Lee Y.-S."/>
            <person name="Embley T.M."/>
            <person name="Coombs G.H."/>
            <person name="Mottram J.C."/>
            <person name="Tachezy J."/>
            <person name="Fraser-Liggett C.M."/>
            <person name="Johnson P.J."/>
        </authorList>
    </citation>
    <scope>NUCLEOTIDE SEQUENCE [LARGE SCALE GENOMIC DNA]</scope>
    <source>
        <strain evidence="2">G3</strain>
    </source>
</reference>
<evidence type="ECO:0000256" key="1">
    <source>
        <dbReference type="SAM" id="SignalP"/>
    </source>
</evidence>
<proteinExistence type="predicted"/>
<organism evidence="2 3">
    <name type="scientific">Trichomonas vaginalis (strain ATCC PRA-98 / G3)</name>
    <dbReference type="NCBI Taxonomy" id="412133"/>
    <lineage>
        <taxon>Eukaryota</taxon>
        <taxon>Metamonada</taxon>
        <taxon>Parabasalia</taxon>
        <taxon>Trichomonadida</taxon>
        <taxon>Trichomonadidae</taxon>
        <taxon>Trichomonas</taxon>
    </lineage>
</organism>
<accession>A2EFT7</accession>
<reference evidence="2" key="1">
    <citation type="submission" date="2006-10" db="EMBL/GenBank/DDBJ databases">
        <authorList>
            <person name="Amadeo P."/>
            <person name="Zhao Q."/>
            <person name="Wortman J."/>
            <person name="Fraser-Liggett C."/>
            <person name="Carlton J."/>
        </authorList>
    </citation>
    <scope>NUCLEOTIDE SEQUENCE</scope>
    <source>
        <strain evidence="2">G3</strain>
    </source>
</reference>
<evidence type="ECO:0000313" key="3">
    <source>
        <dbReference type="Proteomes" id="UP000001542"/>
    </source>
</evidence>
<evidence type="ECO:0000313" key="2">
    <source>
        <dbReference type="EMBL" id="EAY08488.1"/>
    </source>
</evidence>
<sequence>MILAFLSQLVASSLTLQDPVVQTNPFTGIKECGFFNYRYIFNGKSEILTYNDFGTYVKLIVNGTAFYPANQNAGDYNGITVHLQVENVTDDDDIYIKYIITNTYEYEARVQLGTFTDISFKGNDGNHNRITPLSDKKMYSIEHVQIAPTWQKMVMDYRDFKGKYIPPDNYWYGQTFDPENKYFMKFNNVNEINVLEASDDRNVDSYSSYSWNEKRIQGKQAIVLGIRLFFIMKTPFDFIATKKGFAGGMTGAIEAETYCRIFVEGRNYDAYYAINDSKDFKKLLSFPGTASSMDRYGFWIMPPDGAINTKYTMYLQYQEDGKTLQSNRIEFNITRSDQPSISLLSGDTLSKPFRGNESIPLEFTITSQRSVNVSFEVYRGKAMIHHDLKEFKFGAIGSNGATSKANFSLSKIPSGTFTLKVKVINDLGRESTYDETQFTVESDVYVQNVHFSQETYDPTEDIELIGWFTEMDLQQRVSFKLDVANGKGTSSNNDIKPLGTLQEFKIRMSIPSGLTKGVIPCTLTAIQEGLVFFSKNLSFILTDRPILSAKLLNGNTEEEYNNSFSLLYSLSAKDEGQCKFYYMFNGENETLITISDGHGNIPLTGLMYQGNDKYVLSIVAKDEYNSTSKPENYSFSIINKPYITKIEMKNISDPAKDVNVYVTYNDQDNEKQLYLYADYGNNVVLLKTLIPQSSGESDQKREGPFPYPNSGNYNIKFFLTSQKISNDYKSLPPNQISNLYEFPILSTKVPDVKLQVKTGKYYSSTSKIGFQLTVLDDMTGDIHYMIDGREDFDKGTAKPNYDAQQNHKNDQFSDEIPIPSWFKYWSNNSAHTFAVYVIDNYGIQSRSDSFDFYVINNPELSTFNMNKDYVLTQTKDKSDRTIHFYGDFNDHDDGKELNFYVKEGNMDKILAKTYYSGPKLNME</sequence>
<dbReference type="VEuPathDB" id="TrichDB:TVAGG3_0445380"/>
<feature type="signal peptide" evidence="1">
    <location>
        <begin position="1"/>
        <end position="15"/>
    </location>
</feature>
<feature type="chain" id="PRO_5012948932" description="Cadherin domain-containing protein" evidence="1">
    <location>
        <begin position="16"/>
        <end position="923"/>
    </location>
</feature>
<dbReference type="KEGG" id="tva:4766387"/>
<dbReference type="InParanoid" id="A2EFT7"/>
<dbReference type="AlphaFoldDB" id="A2EFT7"/>
<name>A2EFT7_TRIV3</name>
<dbReference type="RefSeq" id="XP_001320711.1">
    <property type="nucleotide sequence ID" value="XM_001320676.1"/>
</dbReference>
<gene>
    <name evidence="2" type="ORF">TVAG_145680</name>
</gene>
<dbReference type="VEuPathDB" id="TrichDB:TVAG_145680"/>
<keyword evidence="1" id="KW-0732">Signal</keyword>
<dbReference type="Proteomes" id="UP000001542">
    <property type="component" value="Unassembled WGS sequence"/>
</dbReference>
<dbReference type="EMBL" id="DS113377">
    <property type="protein sequence ID" value="EAY08488.1"/>
    <property type="molecule type" value="Genomic_DNA"/>
</dbReference>
<evidence type="ECO:0008006" key="4">
    <source>
        <dbReference type="Google" id="ProtNLM"/>
    </source>
</evidence>
<keyword evidence="3" id="KW-1185">Reference proteome</keyword>